<sequence length="66" mass="7618">MNLLRNEYERIASELGWSIKDFISKLLCDIAQAEGDAVGVEEFRSSRRTFIGRDESAWRNYLYGNG</sequence>
<dbReference type="WBParaSite" id="PEQ_0001096601-mRNA-1">
    <property type="protein sequence ID" value="PEQ_0001096601-mRNA-1"/>
    <property type="gene ID" value="PEQ_0001096601"/>
</dbReference>
<keyword evidence="1" id="KW-1185">Reference proteome</keyword>
<protein>
    <submittedName>
        <fullName evidence="2">Uncharacterized protein</fullName>
    </submittedName>
</protein>
<proteinExistence type="predicted"/>
<accession>A0A914S9Y6</accession>
<reference evidence="2" key="1">
    <citation type="submission" date="2022-11" db="UniProtKB">
        <authorList>
            <consortium name="WormBaseParasite"/>
        </authorList>
    </citation>
    <scope>IDENTIFICATION</scope>
</reference>
<dbReference type="AlphaFoldDB" id="A0A914S9Y6"/>
<name>A0A914S9Y6_PAREQ</name>
<organism evidence="1 2">
    <name type="scientific">Parascaris equorum</name>
    <name type="common">Equine roundworm</name>
    <dbReference type="NCBI Taxonomy" id="6256"/>
    <lineage>
        <taxon>Eukaryota</taxon>
        <taxon>Metazoa</taxon>
        <taxon>Ecdysozoa</taxon>
        <taxon>Nematoda</taxon>
        <taxon>Chromadorea</taxon>
        <taxon>Rhabditida</taxon>
        <taxon>Spirurina</taxon>
        <taxon>Ascaridomorpha</taxon>
        <taxon>Ascaridoidea</taxon>
        <taxon>Ascarididae</taxon>
        <taxon>Parascaris</taxon>
    </lineage>
</organism>
<evidence type="ECO:0000313" key="2">
    <source>
        <dbReference type="WBParaSite" id="PEQ_0001096601-mRNA-1"/>
    </source>
</evidence>
<dbReference type="Proteomes" id="UP000887564">
    <property type="component" value="Unplaced"/>
</dbReference>
<evidence type="ECO:0000313" key="1">
    <source>
        <dbReference type="Proteomes" id="UP000887564"/>
    </source>
</evidence>